<dbReference type="SUPFAM" id="SSF53822">
    <property type="entry name" value="Periplasmic binding protein-like I"/>
    <property type="match status" value="1"/>
</dbReference>
<dbReference type="NCBIfam" id="TIGR00254">
    <property type="entry name" value="GGDEF"/>
    <property type="match status" value="1"/>
</dbReference>
<dbReference type="EC" id="2.7.7.65" evidence="5"/>
<organism evidence="5 6">
    <name type="scientific">Paenibacillus hexagrammi</name>
    <dbReference type="NCBI Taxonomy" id="2908839"/>
    <lineage>
        <taxon>Bacteria</taxon>
        <taxon>Bacillati</taxon>
        <taxon>Bacillota</taxon>
        <taxon>Bacilli</taxon>
        <taxon>Bacillales</taxon>
        <taxon>Paenibacillaceae</taxon>
        <taxon>Paenibacillus</taxon>
    </lineage>
</organism>
<dbReference type="PANTHER" id="PTHR46663">
    <property type="entry name" value="DIGUANYLATE CYCLASE DGCT-RELATED"/>
    <property type="match status" value="1"/>
</dbReference>
<dbReference type="RefSeq" id="WP_235118163.1">
    <property type="nucleotide sequence ID" value="NZ_CP090978.1"/>
</dbReference>
<dbReference type="InterPro" id="IPR028082">
    <property type="entry name" value="Peripla_BP_I"/>
</dbReference>
<gene>
    <name evidence="5" type="ORF">L0M14_18865</name>
</gene>
<keyword evidence="3" id="KW-0804">Transcription</keyword>
<dbReference type="InterPro" id="IPR043128">
    <property type="entry name" value="Rev_trsase/Diguanyl_cyclase"/>
</dbReference>
<dbReference type="SUPFAM" id="SSF55073">
    <property type="entry name" value="Nucleotide cyclase"/>
    <property type="match status" value="1"/>
</dbReference>
<evidence type="ECO:0000256" key="2">
    <source>
        <dbReference type="ARBA" id="ARBA00023125"/>
    </source>
</evidence>
<evidence type="ECO:0000256" key="1">
    <source>
        <dbReference type="ARBA" id="ARBA00023015"/>
    </source>
</evidence>
<accession>A0ABY3SCU2</accession>
<proteinExistence type="predicted"/>
<dbReference type="InterPro" id="IPR046335">
    <property type="entry name" value="LacI/GalR-like_sensor"/>
</dbReference>
<keyword evidence="5" id="KW-0808">Transferase</keyword>
<dbReference type="PROSITE" id="PS50887">
    <property type="entry name" value="GGDEF"/>
    <property type="match status" value="1"/>
</dbReference>
<dbReference type="EMBL" id="CP090978">
    <property type="protein sequence ID" value="UJF31818.1"/>
    <property type="molecule type" value="Genomic_DNA"/>
</dbReference>
<reference evidence="5 6" key="1">
    <citation type="journal article" date="2024" name="Int. J. Syst. Evol. Microbiol.">
        <title>Paenibacillus hexagrammi sp. nov., a novel bacterium isolated from the gut content of Hexagrammos agrammus.</title>
        <authorList>
            <person name="Jung H.K."/>
            <person name="Kim D.G."/>
            <person name="Zin H."/>
            <person name="Park J."/>
            <person name="Jung H."/>
            <person name="Kim Y.O."/>
            <person name="Kong H.J."/>
            <person name="Kim J.W."/>
            <person name="Kim Y.S."/>
        </authorList>
    </citation>
    <scope>NUCLEOTIDE SEQUENCE [LARGE SCALE GENOMIC DNA]</scope>
    <source>
        <strain evidence="5 6">YPD9-1</strain>
    </source>
</reference>
<dbReference type="CDD" id="cd06267">
    <property type="entry name" value="PBP1_LacI_sugar_binding-like"/>
    <property type="match status" value="1"/>
</dbReference>
<dbReference type="Gene3D" id="3.40.50.2300">
    <property type="match status" value="2"/>
</dbReference>
<dbReference type="SMART" id="SM00267">
    <property type="entry name" value="GGDEF"/>
    <property type="match status" value="1"/>
</dbReference>
<dbReference type="Gene3D" id="3.30.70.270">
    <property type="match status" value="1"/>
</dbReference>
<dbReference type="CDD" id="cd01949">
    <property type="entry name" value="GGDEF"/>
    <property type="match status" value="1"/>
</dbReference>
<keyword evidence="1" id="KW-0805">Transcription regulation</keyword>
<dbReference type="InterPro" id="IPR052163">
    <property type="entry name" value="DGC-Regulatory_Protein"/>
</dbReference>
<dbReference type="Pfam" id="PF13377">
    <property type="entry name" value="Peripla_BP_3"/>
    <property type="match status" value="1"/>
</dbReference>
<dbReference type="InterPro" id="IPR029787">
    <property type="entry name" value="Nucleotide_cyclase"/>
</dbReference>
<feature type="domain" description="GGDEF" evidence="4">
    <location>
        <begin position="471"/>
        <end position="603"/>
    </location>
</feature>
<dbReference type="Proteomes" id="UP001649230">
    <property type="component" value="Chromosome"/>
</dbReference>
<sequence>MVKKIIGVLTPLTDGFYFNNMLKGIHDVALDRDAHIVHFQTYDSSHQNHYFHYLGIDYIDGWIVLLDAVSDPVHIKRLESMNKPIITTPYKSGFTTCTTFVVNNEQGGYDAASHMIQHGHRSIAFVYASSNEESIQRYEGYLRALEENGIPFQSELIYDVKNLWEKYGGDAVQLMQQRGFGFTALIASADRTAVGIMEAFRMLGIRVPEDISVCSFDNTEYASHYSLTSVAQPLYERGKRMAELLLNQIDEALVQDQVRIEKMEIVFRQSCGCKLSTRSDEIDALYLRSLQTVEVLSSALQNNYLIGRTLIKSNPESIRDLSWLSLTSFTWGCLALWEGEKTLRIESIYSTEEYSLIQINQTFQEGAFPPLQLQKLVESNESLIVHTIRTESKDMGFLVLIGDMFEKHQSSNVGPLIHSVTHTMDLLAAALERENLYEQIHKLAFHDPLTSIPNRRYIYDQMAPDKMKSEGPFAVLMIDLDRFKDINDSLGHLVGDKLLCKVAEILKVSAGPKDIVARLGGDEFIILCALEDQNSAEKLAESIISTLNEPLQIDSDVVRATPSIGISHYPNHGMDRETLIKHADIALYEAKEGGKNRFVVYQSEMNPYLP</sequence>
<evidence type="ECO:0000313" key="5">
    <source>
        <dbReference type="EMBL" id="UJF31818.1"/>
    </source>
</evidence>
<keyword evidence="2" id="KW-0238">DNA-binding</keyword>
<dbReference type="GO" id="GO:0052621">
    <property type="term" value="F:diguanylate cyclase activity"/>
    <property type="evidence" value="ECO:0007669"/>
    <property type="project" value="UniProtKB-EC"/>
</dbReference>
<dbReference type="Pfam" id="PF00990">
    <property type="entry name" value="GGDEF"/>
    <property type="match status" value="1"/>
</dbReference>
<protein>
    <submittedName>
        <fullName evidence="5">Diguanylate cyclase</fullName>
        <ecNumber evidence="5">2.7.7.65</ecNumber>
    </submittedName>
</protein>
<keyword evidence="6" id="KW-1185">Reference proteome</keyword>
<dbReference type="PANTHER" id="PTHR46663:SF2">
    <property type="entry name" value="GGDEF DOMAIN-CONTAINING PROTEIN"/>
    <property type="match status" value="1"/>
</dbReference>
<evidence type="ECO:0000256" key="3">
    <source>
        <dbReference type="ARBA" id="ARBA00023163"/>
    </source>
</evidence>
<keyword evidence="5" id="KW-0548">Nucleotidyltransferase</keyword>
<evidence type="ECO:0000313" key="6">
    <source>
        <dbReference type="Proteomes" id="UP001649230"/>
    </source>
</evidence>
<evidence type="ECO:0000259" key="4">
    <source>
        <dbReference type="PROSITE" id="PS50887"/>
    </source>
</evidence>
<dbReference type="InterPro" id="IPR000160">
    <property type="entry name" value="GGDEF_dom"/>
</dbReference>
<name>A0ABY3SCU2_9BACL</name>